<dbReference type="AlphaFoldDB" id="A2Q6A8"/>
<accession>A2Q6A8</accession>
<name>A2Q6A8_MEDTR</name>
<proteinExistence type="predicted"/>
<reference evidence="1" key="1">
    <citation type="submission" date="2006-02" db="EMBL/GenBank/DDBJ databases">
        <authorList>
            <person name="Town C.D."/>
        </authorList>
    </citation>
    <scope>NUCLEOTIDE SEQUENCE</scope>
</reference>
<evidence type="ECO:0000313" key="1">
    <source>
        <dbReference type="EMBL" id="ABN09128.1"/>
    </source>
</evidence>
<organism evidence="1">
    <name type="scientific">Medicago truncatula</name>
    <name type="common">Barrel medic</name>
    <name type="synonym">Medicago tribuloides</name>
    <dbReference type="NCBI Taxonomy" id="3880"/>
    <lineage>
        <taxon>Eukaryota</taxon>
        <taxon>Viridiplantae</taxon>
        <taxon>Streptophyta</taxon>
        <taxon>Embryophyta</taxon>
        <taxon>Tracheophyta</taxon>
        <taxon>Spermatophyta</taxon>
        <taxon>Magnoliopsida</taxon>
        <taxon>eudicotyledons</taxon>
        <taxon>Gunneridae</taxon>
        <taxon>Pentapetalae</taxon>
        <taxon>rosids</taxon>
        <taxon>fabids</taxon>
        <taxon>Fabales</taxon>
        <taxon>Fabaceae</taxon>
        <taxon>Papilionoideae</taxon>
        <taxon>50 kb inversion clade</taxon>
        <taxon>NPAAA clade</taxon>
        <taxon>Hologalegina</taxon>
        <taxon>IRL clade</taxon>
        <taxon>Trifolieae</taxon>
        <taxon>Medicago</taxon>
    </lineage>
</organism>
<protein>
    <submittedName>
        <fullName evidence="1">Uncharacterized protein</fullName>
    </submittedName>
</protein>
<dbReference type="EMBL" id="AC174467">
    <property type="protein sequence ID" value="ABN09128.1"/>
    <property type="molecule type" value="Genomic_DNA"/>
</dbReference>
<gene>
    <name evidence="1" type="ORF">MtrDRAFT_AC174467g15v1</name>
</gene>
<sequence>MDMAECPVTLGKPFLATSIARINLEYKEIVLRSKGEYLIADMSYLTGKHEARCRY</sequence>
<reference evidence="1" key="2">
    <citation type="submission" date="2007-03" db="EMBL/GenBank/DDBJ databases">
        <authorList>
            <consortium name="The International Medicago Genome Annotation Group"/>
        </authorList>
    </citation>
    <scope>NUCLEOTIDE SEQUENCE</scope>
</reference>